<feature type="site" description="Important for substrate binding and specificity" evidence="5">
    <location>
        <position position="143"/>
    </location>
</feature>
<dbReference type="InterPro" id="IPR012337">
    <property type="entry name" value="RNaseH-like_sf"/>
</dbReference>
<proteinExistence type="inferred from homology"/>
<feature type="domain" description="Exonuclease" evidence="7">
    <location>
        <begin position="37"/>
        <end position="222"/>
    </location>
</feature>
<dbReference type="Proteomes" id="UP000287410">
    <property type="component" value="Unassembled WGS sequence"/>
</dbReference>
<feature type="site" description="Important for substrate binding and specificity" evidence="5">
    <location>
        <position position="165"/>
    </location>
</feature>
<feature type="site" description="Important for substrate binding and specificity" evidence="5">
    <location>
        <position position="48"/>
    </location>
</feature>
<evidence type="ECO:0000256" key="6">
    <source>
        <dbReference type="SAM" id="MobiDB-lite"/>
    </source>
</evidence>
<dbReference type="CDD" id="cd06134">
    <property type="entry name" value="RNaseT"/>
    <property type="match status" value="1"/>
</dbReference>
<dbReference type="PANTHER" id="PTHR30231:SF2">
    <property type="entry name" value="RIBONUCLEASE T"/>
    <property type="match status" value="1"/>
</dbReference>
<keyword evidence="9" id="KW-1185">Reference proteome</keyword>
<keyword evidence="2 5" id="KW-0540">Nuclease</keyword>
<feature type="site" description="Important for substrate binding and specificity" evidence="5">
    <location>
        <position position="96"/>
    </location>
</feature>
<comment type="similarity">
    <text evidence="5">Belongs to the RNase T family.</text>
</comment>
<dbReference type="EC" id="3.1.13.-" evidence="5"/>
<feature type="region of interest" description="Disordered" evidence="6">
    <location>
        <begin position="1"/>
        <end position="28"/>
    </location>
</feature>
<reference evidence="8 9" key="1">
    <citation type="journal article" date="2018" name="Front. Microbiol.">
        <title>Genome-Based Analysis Reveals the Taxonomy and Diversity of the Family Idiomarinaceae.</title>
        <authorList>
            <person name="Liu Y."/>
            <person name="Lai Q."/>
            <person name="Shao Z."/>
        </authorList>
    </citation>
    <scope>NUCLEOTIDE SEQUENCE [LARGE SCALE GENOMIC DNA]</scope>
    <source>
        <strain evidence="8 9">GBSy1</strain>
    </source>
</reference>
<organism evidence="8 9">
    <name type="scientific">Aliidiomarina sedimenti</name>
    <dbReference type="NCBI Taxonomy" id="1933879"/>
    <lineage>
        <taxon>Bacteria</taxon>
        <taxon>Pseudomonadati</taxon>
        <taxon>Pseudomonadota</taxon>
        <taxon>Gammaproteobacteria</taxon>
        <taxon>Alteromonadales</taxon>
        <taxon>Idiomarinaceae</taxon>
        <taxon>Aliidiomarina</taxon>
    </lineage>
</organism>
<evidence type="ECO:0000313" key="8">
    <source>
        <dbReference type="EMBL" id="RUO29046.1"/>
    </source>
</evidence>
<keyword evidence="1 5" id="KW-0819">tRNA processing</keyword>
<dbReference type="HAMAP" id="MF_00157">
    <property type="entry name" value="RNase_T"/>
    <property type="match status" value="1"/>
</dbReference>
<evidence type="ECO:0000256" key="2">
    <source>
        <dbReference type="ARBA" id="ARBA00022722"/>
    </source>
</evidence>
<dbReference type="NCBIfam" id="TIGR01298">
    <property type="entry name" value="RNaseT"/>
    <property type="match status" value="1"/>
</dbReference>
<evidence type="ECO:0000256" key="3">
    <source>
        <dbReference type="ARBA" id="ARBA00022801"/>
    </source>
</evidence>
<evidence type="ECO:0000256" key="5">
    <source>
        <dbReference type="HAMAP-Rule" id="MF_00157"/>
    </source>
</evidence>
<dbReference type="InterPro" id="IPR013520">
    <property type="entry name" value="Ribonucl_H"/>
</dbReference>
<protein>
    <recommendedName>
        <fullName evidence="5">Ribonuclease T</fullName>
        <ecNumber evidence="5">3.1.13.-</ecNumber>
    </recommendedName>
    <alternativeName>
        <fullName evidence="5">Exoribonuclease T</fullName>
        <shortName evidence="5">RNase T</shortName>
    </alternativeName>
</protein>
<dbReference type="Pfam" id="PF00929">
    <property type="entry name" value="RNase_T"/>
    <property type="match status" value="1"/>
</dbReference>
<feature type="binding site" evidence="5">
    <location>
        <position position="44"/>
    </location>
    <ligand>
        <name>Mg(2+)</name>
        <dbReference type="ChEBI" id="CHEBI:18420"/>
        <label>2</label>
        <note>catalytic</note>
    </ligand>
</feature>
<sequence>MPKPVQSNTSGDEQSSSSQSAQQSQDSMMKGRFRGYLPVVIDVETAGFNCKTDALLEIAAVLLDFNDAGELYPVATHHAHIEPFEGANIEQSAIDFHGIDPANPLRGAVAEADGMKDIFKAIRKHQKALGCQRSVLVGHNATFDHGFVMQAAERQALKRNPFHPFVTFDTAALAALTLGQTVLAKACKAADIPFDGNEAHSAIYDTERTAELFCWMVNRWKALGGWPSP</sequence>
<accession>A0ABY0BXG8</accession>
<feature type="binding site" evidence="5">
    <location>
        <position position="205"/>
    </location>
    <ligand>
        <name>Mg(2+)</name>
        <dbReference type="ChEBI" id="CHEBI:18420"/>
        <label>2</label>
        <note>catalytic</note>
    </ligand>
</feature>
<feature type="binding site" evidence="5">
    <location>
        <position position="42"/>
    </location>
    <ligand>
        <name>Mg(2+)</name>
        <dbReference type="ChEBI" id="CHEBI:18420"/>
        <label>2</label>
        <note>catalytic</note>
    </ligand>
</feature>
<name>A0ABY0BXG8_9GAMM</name>
<dbReference type="Gene3D" id="3.30.420.10">
    <property type="entry name" value="Ribonuclease H-like superfamily/Ribonuclease H"/>
    <property type="match status" value="1"/>
</dbReference>
<evidence type="ECO:0000256" key="4">
    <source>
        <dbReference type="ARBA" id="ARBA00022839"/>
    </source>
</evidence>
<dbReference type="SUPFAM" id="SSF53098">
    <property type="entry name" value="Ribonuclease H-like"/>
    <property type="match status" value="1"/>
</dbReference>
<evidence type="ECO:0000256" key="1">
    <source>
        <dbReference type="ARBA" id="ARBA00022694"/>
    </source>
</evidence>
<comment type="cofactor">
    <cofactor evidence="5">
        <name>Mg(2+)</name>
        <dbReference type="ChEBI" id="CHEBI:18420"/>
    </cofactor>
    <text evidence="5">Binds two Mg(2+) per subunit. The active form of the enzyme binds two Mg(2+) ions in its active site. The first Mg(2+) forms only one salt bridge with the protein.</text>
</comment>
<evidence type="ECO:0000259" key="7">
    <source>
        <dbReference type="SMART" id="SM00479"/>
    </source>
</evidence>
<dbReference type="InterPro" id="IPR005987">
    <property type="entry name" value="RNase_T"/>
</dbReference>
<dbReference type="PANTHER" id="PTHR30231">
    <property type="entry name" value="DNA POLYMERASE III SUBUNIT EPSILON"/>
    <property type="match status" value="1"/>
</dbReference>
<comment type="function">
    <text evidence="5">Trims short 3' overhangs of a variety of RNA species, leaving a one or two nucleotide 3' overhang. Responsible for the end-turnover of tRNA: specifically removes the terminal AMP residue from uncharged tRNA (tRNA-C-C-A). Also appears to be involved in tRNA biosynthesis.</text>
</comment>
<gene>
    <name evidence="5" type="primary">rnt</name>
    <name evidence="8" type="ORF">CWE12_11475</name>
</gene>
<dbReference type="InterPro" id="IPR036397">
    <property type="entry name" value="RNaseH_sf"/>
</dbReference>
<evidence type="ECO:0000313" key="9">
    <source>
        <dbReference type="Proteomes" id="UP000287410"/>
    </source>
</evidence>
<keyword evidence="3 5" id="KW-0378">Hydrolase</keyword>
<dbReference type="SMART" id="SM00479">
    <property type="entry name" value="EXOIII"/>
    <property type="match status" value="1"/>
</dbReference>
<keyword evidence="5" id="KW-0479">Metal-binding</keyword>
<feature type="active site" description="Proton donor/acceptor" evidence="5">
    <location>
        <position position="200"/>
    </location>
</feature>
<dbReference type="EMBL" id="PIPN01000005">
    <property type="protein sequence ID" value="RUO29046.1"/>
    <property type="molecule type" value="Genomic_DNA"/>
</dbReference>
<keyword evidence="4 5" id="KW-0269">Exonuclease</keyword>
<keyword evidence="5" id="KW-0460">Magnesium</keyword>
<comment type="subunit">
    <text evidence="5">Homodimer.</text>
</comment>
<feature type="binding site" evidence="5">
    <location>
        <position position="200"/>
    </location>
    <ligand>
        <name>Mg(2+)</name>
        <dbReference type="ChEBI" id="CHEBI:18420"/>
        <label>2</label>
        <note>catalytic</note>
    </ligand>
</feature>
<comment type="caution">
    <text evidence="8">The sequence shown here is derived from an EMBL/GenBank/DDBJ whole genome shotgun (WGS) entry which is preliminary data.</text>
</comment>
<feature type="compositionally biased region" description="Low complexity" evidence="6">
    <location>
        <begin position="1"/>
        <end position="27"/>
    </location>
</feature>
<feature type="binding site" evidence="5">
    <location>
        <position position="42"/>
    </location>
    <ligand>
        <name>Mg(2+)</name>
        <dbReference type="ChEBI" id="CHEBI:18420"/>
        <label>1</label>
        <note>catalytic</note>
    </ligand>
</feature>